<feature type="compositionally biased region" description="Polar residues" evidence="1">
    <location>
        <begin position="1"/>
        <end position="12"/>
    </location>
</feature>
<accession>A0A5C6S327</accession>
<feature type="domain" description="DUF4123" evidence="2">
    <location>
        <begin position="96"/>
        <end position="214"/>
    </location>
</feature>
<evidence type="ECO:0000259" key="2">
    <source>
        <dbReference type="Pfam" id="PF13503"/>
    </source>
</evidence>
<dbReference type="OrthoDB" id="6431152at2"/>
<evidence type="ECO:0000313" key="3">
    <source>
        <dbReference type="EMBL" id="TXB68022.1"/>
    </source>
</evidence>
<dbReference type="EMBL" id="VOPL01000005">
    <property type="protein sequence ID" value="TXB68022.1"/>
    <property type="molecule type" value="Genomic_DNA"/>
</dbReference>
<gene>
    <name evidence="3" type="ORF">FQV27_12565</name>
</gene>
<reference evidence="3 4" key="1">
    <citation type="submission" date="2019-08" db="EMBL/GenBank/DDBJ databases">
        <authorList>
            <person name="Ye J."/>
        </authorList>
    </citation>
    <scope>NUCLEOTIDE SEQUENCE [LARGE SCALE GENOMIC DNA]</scope>
    <source>
        <strain evidence="3 4">TK008</strain>
    </source>
</reference>
<dbReference type="AlphaFoldDB" id="A0A5C6S327"/>
<feature type="region of interest" description="Disordered" evidence="1">
    <location>
        <begin position="1"/>
        <end position="34"/>
    </location>
</feature>
<sequence length="374" mass="42368">MVTGFQMNIPQDQDSDDPWTLLPGSAAAGQSEPDRPVLQVDTIEGVEPLDTQIGVFPKKTVPDALHDALFGQPEPTAAEIKAAGGDPAAIPPMQTYAILDAAKVTNPLELLERSGLEHRCLFKGAAYDELKNVAPWIVRLEEGNAFTRNLFTRSDAHWHHWDKEPGICVRSRGTLDDMWKHFRKFTRVQDEDGNWLYWRFWDNPVNTTLISMGSSGEATELVVPLFGGGKIAAFVLRNGFGQWQHICWHGRAALPQKKPILTHDVRRLMRRLRQIFEFEKLARVSTCKVAERQRIDEAKAMASLRSRRDEFLSLGFWRRDHLAKICCWELMLGPDFIGRFESGRVKDIMLEAVTPEVRISKTEELLATVAQEKG</sequence>
<dbReference type="Pfam" id="PF13503">
    <property type="entry name" value="DUF4123"/>
    <property type="match status" value="1"/>
</dbReference>
<comment type="caution">
    <text evidence="3">The sequence shown here is derived from an EMBL/GenBank/DDBJ whole genome shotgun (WGS) entry which is preliminary data.</text>
</comment>
<evidence type="ECO:0000256" key="1">
    <source>
        <dbReference type="SAM" id="MobiDB-lite"/>
    </source>
</evidence>
<name>A0A5C6S327_9RHOB</name>
<dbReference type="InterPro" id="IPR025391">
    <property type="entry name" value="DUF4123"/>
</dbReference>
<organism evidence="3 4">
    <name type="scientific">Paracoccus aurantiacus</name>
    <dbReference type="NCBI Taxonomy" id="2599412"/>
    <lineage>
        <taxon>Bacteria</taxon>
        <taxon>Pseudomonadati</taxon>
        <taxon>Pseudomonadota</taxon>
        <taxon>Alphaproteobacteria</taxon>
        <taxon>Rhodobacterales</taxon>
        <taxon>Paracoccaceae</taxon>
        <taxon>Paracoccus</taxon>
    </lineage>
</organism>
<keyword evidence="4" id="KW-1185">Reference proteome</keyword>
<dbReference type="Proteomes" id="UP000321562">
    <property type="component" value="Unassembled WGS sequence"/>
</dbReference>
<protein>
    <submittedName>
        <fullName evidence="3">DUF4123 domain-containing protein</fullName>
    </submittedName>
</protein>
<evidence type="ECO:0000313" key="4">
    <source>
        <dbReference type="Proteomes" id="UP000321562"/>
    </source>
</evidence>
<proteinExistence type="predicted"/>